<sequence>MLGIISAGVAPALALMSFFYLKDKITEPIPLILRTFIFGGLLVFPIMFLQYAFESDQIGNLFVQSFFVVAFLEEFFKWFVFMYIIYQHTQFSAHYDGIVYAVSISLGFATVENILYLLVNGIEYAFTRALFPVSSHALFGVIMGYYFGKAKMYPVNRAVNIILALVIPIALHGIYNFILGYVTKNWALYVIPFMILLWFFGLHRVKIARASS</sequence>
<dbReference type="PANTHER" id="PTHR36844">
    <property type="entry name" value="PROTEASE PRSW"/>
    <property type="match status" value="1"/>
</dbReference>
<evidence type="ECO:0000256" key="2">
    <source>
        <dbReference type="ARBA" id="ARBA00009165"/>
    </source>
</evidence>
<dbReference type="RefSeq" id="WP_186869802.1">
    <property type="nucleotide sequence ID" value="NZ_JACOOL010000006.1"/>
</dbReference>
<evidence type="ECO:0000256" key="4">
    <source>
        <dbReference type="ARBA" id="ARBA00022475"/>
    </source>
</evidence>
<name>A0A923L654_9BACI</name>
<dbReference type="GO" id="GO:0006508">
    <property type="term" value="P:proteolysis"/>
    <property type="evidence" value="ECO:0007669"/>
    <property type="project" value="UniProtKB-KW"/>
</dbReference>
<accession>A0A923L654</accession>
<reference evidence="12" key="1">
    <citation type="submission" date="2020-08" db="EMBL/GenBank/DDBJ databases">
        <title>Genome public.</title>
        <authorList>
            <person name="Liu C."/>
            <person name="Sun Q."/>
        </authorList>
    </citation>
    <scope>NUCLEOTIDE SEQUENCE</scope>
    <source>
        <strain evidence="12">BX22</strain>
    </source>
</reference>
<comment type="caution">
    <text evidence="12">The sequence shown here is derived from an EMBL/GenBank/DDBJ whole genome shotgun (WGS) entry which is preliminary data.</text>
</comment>
<comment type="subcellular location">
    <subcellularLocation>
        <location evidence="1">Cell membrane</location>
        <topology evidence="1">Multi-pass membrane protein</topology>
    </subcellularLocation>
</comment>
<evidence type="ECO:0000256" key="3">
    <source>
        <dbReference type="ARBA" id="ARBA00018997"/>
    </source>
</evidence>
<evidence type="ECO:0000256" key="11">
    <source>
        <dbReference type="SAM" id="Phobius"/>
    </source>
</evidence>
<dbReference type="GO" id="GO:0008237">
    <property type="term" value="F:metallopeptidase activity"/>
    <property type="evidence" value="ECO:0007669"/>
    <property type="project" value="UniProtKB-KW"/>
</dbReference>
<keyword evidence="6 11" id="KW-0812">Transmembrane</keyword>
<keyword evidence="9 11" id="KW-0472">Membrane</keyword>
<evidence type="ECO:0000256" key="8">
    <source>
        <dbReference type="ARBA" id="ARBA00022989"/>
    </source>
</evidence>
<feature type="transmembrane region" description="Helical" evidence="11">
    <location>
        <begin position="186"/>
        <end position="205"/>
    </location>
</feature>
<dbReference type="AlphaFoldDB" id="A0A923L654"/>
<dbReference type="PIRSF" id="PIRSF016933">
    <property type="entry name" value="PrsW"/>
    <property type="match status" value="1"/>
</dbReference>
<evidence type="ECO:0000313" key="13">
    <source>
        <dbReference type="Proteomes" id="UP000637359"/>
    </source>
</evidence>
<feature type="transmembrane region" description="Helical" evidence="11">
    <location>
        <begin position="33"/>
        <end position="53"/>
    </location>
</feature>
<dbReference type="Proteomes" id="UP000637359">
    <property type="component" value="Unassembled WGS sequence"/>
</dbReference>
<keyword evidence="12" id="KW-0482">Metalloprotease</keyword>
<dbReference type="InterPro" id="IPR026898">
    <property type="entry name" value="PrsW"/>
</dbReference>
<dbReference type="NCBIfam" id="NF033739">
    <property type="entry name" value="intramemb_PrsW"/>
    <property type="match status" value="1"/>
</dbReference>
<protein>
    <recommendedName>
        <fullName evidence="3">Protease PrsW</fullName>
    </recommendedName>
    <alternativeName>
        <fullName evidence="10">Protease responsible for activating sigma-W</fullName>
    </alternativeName>
</protein>
<feature type="transmembrane region" description="Helical" evidence="11">
    <location>
        <begin position="65"/>
        <end position="86"/>
    </location>
</feature>
<keyword evidence="4" id="KW-1003">Cell membrane</keyword>
<dbReference type="Pfam" id="PF13367">
    <property type="entry name" value="PrsW-protease"/>
    <property type="match status" value="1"/>
</dbReference>
<organism evidence="12 13">
    <name type="scientific">Ornithinibacillus hominis</name>
    <dbReference type="NCBI Taxonomy" id="2763055"/>
    <lineage>
        <taxon>Bacteria</taxon>
        <taxon>Bacillati</taxon>
        <taxon>Bacillota</taxon>
        <taxon>Bacilli</taxon>
        <taxon>Bacillales</taxon>
        <taxon>Bacillaceae</taxon>
        <taxon>Ornithinibacillus</taxon>
    </lineage>
</organism>
<feature type="transmembrane region" description="Helical" evidence="11">
    <location>
        <begin position="6"/>
        <end position="21"/>
    </location>
</feature>
<keyword evidence="5" id="KW-0645">Protease</keyword>
<evidence type="ECO:0000256" key="6">
    <source>
        <dbReference type="ARBA" id="ARBA00022692"/>
    </source>
</evidence>
<evidence type="ECO:0000313" key="12">
    <source>
        <dbReference type="EMBL" id="MBC5637090.1"/>
    </source>
</evidence>
<comment type="similarity">
    <text evidence="2">Belongs to the protease PrsW family.</text>
</comment>
<keyword evidence="8 11" id="KW-1133">Transmembrane helix</keyword>
<keyword evidence="7" id="KW-0378">Hydrolase</keyword>
<evidence type="ECO:0000256" key="9">
    <source>
        <dbReference type="ARBA" id="ARBA00023136"/>
    </source>
</evidence>
<feature type="transmembrane region" description="Helical" evidence="11">
    <location>
        <begin position="98"/>
        <end position="119"/>
    </location>
</feature>
<feature type="transmembrane region" description="Helical" evidence="11">
    <location>
        <begin position="159"/>
        <end position="180"/>
    </location>
</feature>
<dbReference type="GO" id="GO:0005886">
    <property type="term" value="C:plasma membrane"/>
    <property type="evidence" value="ECO:0007669"/>
    <property type="project" value="UniProtKB-SubCell"/>
</dbReference>
<evidence type="ECO:0000256" key="10">
    <source>
        <dbReference type="ARBA" id="ARBA00030345"/>
    </source>
</evidence>
<dbReference type="PANTHER" id="PTHR36844:SF1">
    <property type="entry name" value="PROTEASE PRSW"/>
    <property type="match status" value="1"/>
</dbReference>
<dbReference type="EMBL" id="JACOOL010000006">
    <property type="protein sequence ID" value="MBC5637090.1"/>
    <property type="molecule type" value="Genomic_DNA"/>
</dbReference>
<feature type="transmembrane region" description="Helical" evidence="11">
    <location>
        <begin position="125"/>
        <end position="147"/>
    </location>
</feature>
<evidence type="ECO:0000256" key="5">
    <source>
        <dbReference type="ARBA" id="ARBA00022670"/>
    </source>
</evidence>
<keyword evidence="13" id="KW-1185">Reference proteome</keyword>
<gene>
    <name evidence="12" type="primary">prsW</name>
    <name evidence="12" type="ORF">H8S33_09755</name>
</gene>
<evidence type="ECO:0000256" key="7">
    <source>
        <dbReference type="ARBA" id="ARBA00022801"/>
    </source>
</evidence>
<dbReference type="InterPro" id="IPR023596">
    <property type="entry name" value="Peptidase_PrsW_arch/bac"/>
</dbReference>
<evidence type="ECO:0000256" key="1">
    <source>
        <dbReference type="ARBA" id="ARBA00004651"/>
    </source>
</evidence>
<proteinExistence type="inferred from homology"/>